<dbReference type="EMBL" id="JBHSMX010000012">
    <property type="protein sequence ID" value="MFC5520960.1"/>
    <property type="molecule type" value="Genomic_DNA"/>
</dbReference>
<sequence length="74" mass="7707">MAGAQGAALARKGDGVIFSRIAALSGTAQPFSTPLQRLTTGSPVSAGAKERRSALLQHAGDHIDAERQNQHVEK</sequence>
<feature type="compositionally biased region" description="Polar residues" evidence="1">
    <location>
        <begin position="32"/>
        <end position="43"/>
    </location>
</feature>
<dbReference type="Proteomes" id="UP001596084">
    <property type="component" value="Unassembled WGS sequence"/>
</dbReference>
<evidence type="ECO:0000313" key="2">
    <source>
        <dbReference type="EMBL" id="MFC5520960.1"/>
    </source>
</evidence>
<gene>
    <name evidence="2" type="ORF">ACFPP7_08510</name>
</gene>
<proteinExistence type="predicted"/>
<keyword evidence="3" id="KW-1185">Reference proteome</keyword>
<evidence type="ECO:0000313" key="3">
    <source>
        <dbReference type="Proteomes" id="UP001596084"/>
    </source>
</evidence>
<comment type="caution">
    <text evidence="2">The sequence shown here is derived from an EMBL/GenBank/DDBJ whole genome shotgun (WGS) entry which is preliminary data.</text>
</comment>
<name>A0ABW0Q9H6_9BURK</name>
<reference evidence="3" key="1">
    <citation type="journal article" date="2019" name="Int. J. Syst. Evol. Microbiol.">
        <title>The Global Catalogue of Microorganisms (GCM) 10K type strain sequencing project: providing services to taxonomists for standard genome sequencing and annotation.</title>
        <authorList>
            <consortium name="The Broad Institute Genomics Platform"/>
            <consortium name="The Broad Institute Genome Sequencing Center for Infectious Disease"/>
            <person name="Wu L."/>
            <person name="Ma J."/>
        </authorList>
    </citation>
    <scope>NUCLEOTIDE SEQUENCE [LARGE SCALE GENOMIC DNA]</scope>
    <source>
        <strain evidence="3">CGMCC 4.7277</strain>
    </source>
</reference>
<protein>
    <submittedName>
        <fullName evidence="2">Uncharacterized protein</fullName>
    </submittedName>
</protein>
<accession>A0ABW0Q9H6</accession>
<evidence type="ECO:0000256" key="1">
    <source>
        <dbReference type="SAM" id="MobiDB-lite"/>
    </source>
</evidence>
<organism evidence="2 3">
    <name type="scientific">Polaromonas jejuensis</name>
    <dbReference type="NCBI Taxonomy" id="457502"/>
    <lineage>
        <taxon>Bacteria</taxon>
        <taxon>Pseudomonadati</taxon>
        <taxon>Pseudomonadota</taxon>
        <taxon>Betaproteobacteria</taxon>
        <taxon>Burkholderiales</taxon>
        <taxon>Comamonadaceae</taxon>
        <taxon>Polaromonas</taxon>
    </lineage>
</organism>
<feature type="region of interest" description="Disordered" evidence="1">
    <location>
        <begin position="32"/>
        <end position="54"/>
    </location>
</feature>